<gene>
    <name evidence="3" type="ORF">PPERSA_01564</name>
</gene>
<dbReference type="OMA" id="FLANWDV"/>
<dbReference type="Proteomes" id="UP000054937">
    <property type="component" value="Unassembled WGS sequence"/>
</dbReference>
<evidence type="ECO:0000313" key="3">
    <source>
        <dbReference type="EMBL" id="KRX01694.1"/>
    </source>
</evidence>
<comment type="caution">
    <text evidence="3">The sequence shown here is derived from an EMBL/GenBank/DDBJ whole genome shotgun (WGS) entry which is preliminary data.</text>
</comment>
<organism evidence="3 4">
    <name type="scientific">Pseudocohnilembus persalinus</name>
    <name type="common">Ciliate</name>
    <dbReference type="NCBI Taxonomy" id="266149"/>
    <lineage>
        <taxon>Eukaryota</taxon>
        <taxon>Sar</taxon>
        <taxon>Alveolata</taxon>
        <taxon>Ciliophora</taxon>
        <taxon>Intramacronucleata</taxon>
        <taxon>Oligohymenophorea</taxon>
        <taxon>Scuticociliatia</taxon>
        <taxon>Philasterida</taxon>
        <taxon>Pseudocohnilembidae</taxon>
        <taxon>Pseudocohnilembus</taxon>
    </lineage>
</organism>
<feature type="region of interest" description="Disordered" evidence="2">
    <location>
        <begin position="44"/>
        <end position="72"/>
    </location>
</feature>
<keyword evidence="4" id="KW-1185">Reference proteome</keyword>
<feature type="compositionally biased region" description="Low complexity" evidence="2">
    <location>
        <begin position="51"/>
        <end position="69"/>
    </location>
</feature>
<protein>
    <submittedName>
        <fullName evidence="3">Uncharacterized protein</fullName>
    </submittedName>
</protein>
<evidence type="ECO:0000313" key="4">
    <source>
        <dbReference type="Proteomes" id="UP000054937"/>
    </source>
</evidence>
<keyword evidence="1" id="KW-0175">Coiled coil</keyword>
<proteinExistence type="predicted"/>
<name>A0A0V0QHN6_PSEPJ</name>
<sequence>MINLQNLNLREQNQNQEQQQQFNQQNSQNFRHYKGVQQDKDFYSFKDIDPNNNNNGNNRNNSGQQNNSRFNPTLENFQKVFETGYIERMKSNPYIKNIFLNNSFQDQIGGQENQDLFIRFNTSPFSNYKLKYYTYGTSSIKRPFNLRYYPKYYMKNYVYHRLNFYNLFNRNINDQALSGKNRDNMQYGPFLANWDVLQEKELINTQEYKGFYSYQYDYQIFKMMQQQEVPAEN</sequence>
<evidence type="ECO:0000256" key="1">
    <source>
        <dbReference type="SAM" id="Coils"/>
    </source>
</evidence>
<evidence type="ECO:0000256" key="2">
    <source>
        <dbReference type="SAM" id="MobiDB-lite"/>
    </source>
</evidence>
<dbReference type="EMBL" id="LDAU01000166">
    <property type="protein sequence ID" value="KRX01694.1"/>
    <property type="molecule type" value="Genomic_DNA"/>
</dbReference>
<feature type="coiled-coil region" evidence="1">
    <location>
        <begin position="1"/>
        <end position="28"/>
    </location>
</feature>
<dbReference type="InParanoid" id="A0A0V0QHN6"/>
<dbReference type="AlphaFoldDB" id="A0A0V0QHN6"/>
<reference evidence="3 4" key="1">
    <citation type="journal article" date="2015" name="Sci. Rep.">
        <title>Genome of the facultative scuticociliatosis pathogen Pseudocohnilembus persalinus provides insight into its virulence through horizontal gene transfer.</title>
        <authorList>
            <person name="Xiong J."/>
            <person name="Wang G."/>
            <person name="Cheng J."/>
            <person name="Tian M."/>
            <person name="Pan X."/>
            <person name="Warren A."/>
            <person name="Jiang C."/>
            <person name="Yuan D."/>
            <person name="Miao W."/>
        </authorList>
    </citation>
    <scope>NUCLEOTIDE SEQUENCE [LARGE SCALE GENOMIC DNA]</scope>
    <source>
        <strain evidence="3">36N120E</strain>
    </source>
</reference>
<accession>A0A0V0QHN6</accession>